<dbReference type="GO" id="GO:0046656">
    <property type="term" value="P:folic acid biosynthetic process"/>
    <property type="evidence" value="ECO:0007669"/>
    <property type="project" value="UniProtKB-KW"/>
</dbReference>
<dbReference type="EMBL" id="CP015243">
    <property type="protein sequence ID" value="ANF57956.1"/>
    <property type="molecule type" value="Genomic_DNA"/>
</dbReference>
<dbReference type="GO" id="GO:0030170">
    <property type="term" value="F:pyridoxal phosphate binding"/>
    <property type="evidence" value="ECO:0007669"/>
    <property type="project" value="InterPro"/>
</dbReference>
<keyword evidence="12" id="KW-1185">Reference proteome</keyword>
<dbReference type="PANTHER" id="PTHR42743">
    <property type="entry name" value="AMINO-ACID AMINOTRANSFERASE"/>
    <property type="match status" value="1"/>
</dbReference>
<evidence type="ECO:0000256" key="7">
    <source>
        <dbReference type="ARBA" id="ARBA00035633"/>
    </source>
</evidence>
<protein>
    <recommendedName>
        <fullName evidence="8 10">Aminodeoxychorismate lyase</fullName>
        <ecNumber evidence="8 10">4.1.3.38</ecNumber>
    </recommendedName>
</protein>
<comment type="subunit">
    <text evidence="3">Homodimer.</text>
</comment>
<dbReference type="Gene3D" id="3.30.470.10">
    <property type="match status" value="1"/>
</dbReference>
<evidence type="ECO:0000256" key="10">
    <source>
        <dbReference type="NCBIfam" id="TIGR03461"/>
    </source>
</evidence>
<evidence type="ECO:0000256" key="9">
    <source>
        <dbReference type="ARBA" id="ARBA00049529"/>
    </source>
</evidence>
<dbReference type="AlphaFoldDB" id="A0A172YFR8"/>
<gene>
    <name evidence="11" type="ORF">A5892_11200</name>
</gene>
<dbReference type="PANTHER" id="PTHR42743:SF2">
    <property type="entry name" value="AMINODEOXYCHORISMATE LYASE"/>
    <property type="match status" value="1"/>
</dbReference>
<dbReference type="InterPro" id="IPR036038">
    <property type="entry name" value="Aminotransferase-like"/>
</dbReference>
<name>A0A172YFR8_9GAMM</name>
<proteinExistence type="inferred from homology"/>
<dbReference type="Proteomes" id="UP000077875">
    <property type="component" value="Chromosome"/>
</dbReference>
<dbReference type="GO" id="GO:0008696">
    <property type="term" value="F:4-amino-4-deoxychorismate lyase activity"/>
    <property type="evidence" value="ECO:0007669"/>
    <property type="project" value="UniProtKB-UniRule"/>
</dbReference>
<evidence type="ECO:0000313" key="12">
    <source>
        <dbReference type="Proteomes" id="UP000077875"/>
    </source>
</evidence>
<evidence type="ECO:0000256" key="1">
    <source>
        <dbReference type="ARBA" id="ARBA00001933"/>
    </source>
</evidence>
<dbReference type="InterPro" id="IPR001544">
    <property type="entry name" value="Aminotrans_IV"/>
</dbReference>
<dbReference type="GO" id="GO:0005829">
    <property type="term" value="C:cytosol"/>
    <property type="evidence" value="ECO:0007669"/>
    <property type="project" value="TreeGrafter"/>
</dbReference>
<accession>A0A172YFR8</accession>
<dbReference type="SUPFAM" id="SSF56752">
    <property type="entry name" value="D-aminoacid aminotransferase-like PLP-dependent enzymes"/>
    <property type="match status" value="1"/>
</dbReference>
<dbReference type="NCBIfam" id="TIGR03461">
    <property type="entry name" value="pabC_Proteo"/>
    <property type="match status" value="1"/>
</dbReference>
<evidence type="ECO:0000256" key="3">
    <source>
        <dbReference type="ARBA" id="ARBA00011738"/>
    </source>
</evidence>
<dbReference type="KEGG" id="haa:A5892_11200"/>
<keyword evidence="5" id="KW-0289">Folate biosynthesis</keyword>
<dbReference type="Pfam" id="PF01063">
    <property type="entry name" value="Aminotran_4"/>
    <property type="match status" value="1"/>
</dbReference>
<dbReference type="EC" id="4.1.3.38" evidence="8 10"/>
<keyword evidence="6 11" id="KW-0456">Lyase</keyword>
<evidence type="ECO:0000256" key="5">
    <source>
        <dbReference type="ARBA" id="ARBA00022909"/>
    </source>
</evidence>
<dbReference type="InterPro" id="IPR050571">
    <property type="entry name" value="Class-IV_PLP-Dep_Aminotrnsfr"/>
</dbReference>
<sequence>MSEPGGANRARSEAMLPFDDRGLAYGDGVFETVLVRDHRPTLWQAHHARLIRGCEVLGMRAPDRDALEAAFAGAPGLKVTKLIVTRGSGGRGYLPPAQPKVRLRWRSTAFAPDTARWSAGVEVGLCRLRLSRQPALAGIKHLNRLENVLARAEWREEKIAEGLLADQQGWLTEATAMNLCWHDGRRWFTPPLEQCGVAGTLRAALLEAGLLEIAPLHLDELARARALCLINSVQGLWPLRRLHFPIQREPFEPPLADAHLALQRSAHQLLGYHR</sequence>
<dbReference type="InterPro" id="IPR017824">
    <property type="entry name" value="Aminodeoxychorismate_lyase_IV"/>
</dbReference>
<evidence type="ECO:0000256" key="4">
    <source>
        <dbReference type="ARBA" id="ARBA00022898"/>
    </source>
</evidence>
<organism evidence="11 12">
    <name type="scientific">Halotalea alkalilenta</name>
    <dbReference type="NCBI Taxonomy" id="376489"/>
    <lineage>
        <taxon>Bacteria</taxon>
        <taxon>Pseudomonadati</taxon>
        <taxon>Pseudomonadota</taxon>
        <taxon>Gammaproteobacteria</taxon>
        <taxon>Oceanospirillales</taxon>
        <taxon>Halomonadaceae</taxon>
        <taxon>Halotalea</taxon>
    </lineage>
</organism>
<keyword evidence="4" id="KW-0663">Pyridoxal phosphate</keyword>
<evidence type="ECO:0000256" key="8">
    <source>
        <dbReference type="ARBA" id="ARBA00035676"/>
    </source>
</evidence>
<dbReference type="InterPro" id="IPR043131">
    <property type="entry name" value="BCAT-like_N"/>
</dbReference>
<comment type="cofactor">
    <cofactor evidence="1">
        <name>pyridoxal 5'-phosphate</name>
        <dbReference type="ChEBI" id="CHEBI:597326"/>
    </cofactor>
</comment>
<dbReference type="InterPro" id="IPR043132">
    <property type="entry name" value="BCAT-like_C"/>
</dbReference>
<dbReference type="Gene3D" id="3.20.10.10">
    <property type="entry name" value="D-amino Acid Aminotransferase, subunit A, domain 2"/>
    <property type="match status" value="1"/>
</dbReference>
<dbReference type="GO" id="GO:0008153">
    <property type="term" value="P:4-aminobenzoate biosynthetic process"/>
    <property type="evidence" value="ECO:0007669"/>
    <property type="project" value="UniProtKB-UniRule"/>
</dbReference>
<evidence type="ECO:0000256" key="6">
    <source>
        <dbReference type="ARBA" id="ARBA00023239"/>
    </source>
</evidence>
<evidence type="ECO:0000256" key="2">
    <source>
        <dbReference type="ARBA" id="ARBA00009320"/>
    </source>
</evidence>
<comment type="pathway">
    <text evidence="7">Cofactor biosynthesis; tetrahydrofolate biosynthesis; 4-aminobenzoate from chorismate: step 2/2.</text>
</comment>
<dbReference type="STRING" id="376489.A5892_11200"/>
<reference evidence="11 12" key="1">
    <citation type="submission" date="2016-04" db="EMBL/GenBank/DDBJ databases">
        <title>Complete Genome Sequence of Halotalea alkalilenta IHB B 13600.</title>
        <authorList>
            <person name="Swarnkar M.K."/>
            <person name="Sharma A."/>
            <person name="Kaushal K."/>
            <person name="Soni R."/>
            <person name="Rana S."/>
            <person name="Singh A.K."/>
            <person name="Gulati A."/>
        </authorList>
    </citation>
    <scope>NUCLEOTIDE SEQUENCE [LARGE SCALE GENOMIC DNA]</scope>
    <source>
        <strain evidence="11 12">IHB B 13600</strain>
    </source>
</reference>
<comment type="catalytic activity">
    <reaction evidence="9">
        <text>4-amino-4-deoxychorismate = 4-aminobenzoate + pyruvate + H(+)</text>
        <dbReference type="Rhea" id="RHEA:16201"/>
        <dbReference type="ChEBI" id="CHEBI:15361"/>
        <dbReference type="ChEBI" id="CHEBI:15378"/>
        <dbReference type="ChEBI" id="CHEBI:17836"/>
        <dbReference type="ChEBI" id="CHEBI:58406"/>
        <dbReference type="EC" id="4.1.3.38"/>
    </reaction>
</comment>
<comment type="similarity">
    <text evidence="2">Belongs to the class-IV pyridoxal-phosphate-dependent aminotransferase family.</text>
</comment>
<evidence type="ECO:0000313" key="11">
    <source>
        <dbReference type="EMBL" id="ANF57956.1"/>
    </source>
</evidence>